<sequence>MDGGGPDVVVLHKLSAVAGITTATDPIRQYVPELGDGARTVAMMTLILAGALSAYCRPSASALAAYEADPNVIGLRLDLRATLENAVATLIAGTVARA</sequence>
<reference evidence="3" key="1">
    <citation type="journal article" date="2019" name="Int. J. Syst. Evol. Microbiol.">
        <title>The Global Catalogue of Microorganisms (GCM) 10K type strain sequencing project: providing services to taxonomists for standard genome sequencing and annotation.</title>
        <authorList>
            <consortium name="The Broad Institute Genomics Platform"/>
            <consortium name="The Broad Institute Genome Sequencing Center for Infectious Disease"/>
            <person name="Wu L."/>
            <person name="Ma J."/>
        </authorList>
    </citation>
    <scope>NUCLEOTIDE SEQUENCE [LARGE SCALE GENOMIC DNA]</scope>
    <source>
        <strain evidence="3">JCM 4524</strain>
    </source>
</reference>
<feature type="domain" description="Tetracyclin repressor-like C-terminal" evidence="1">
    <location>
        <begin position="7"/>
        <end position="93"/>
    </location>
</feature>
<evidence type="ECO:0000313" key="3">
    <source>
        <dbReference type="Proteomes" id="UP001500151"/>
    </source>
</evidence>
<protein>
    <recommendedName>
        <fullName evidence="1">Tetracyclin repressor-like C-terminal domain-containing protein</fullName>
    </recommendedName>
</protein>
<evidence type="ECO:0000259" key="1">
    <source>
        <dbReference type="Pfam" id="PF17929"/>
    </source>
</evidence>
<dbReference type="Pfam" id="PF17929">
    <property type="entry name" value="TetR_C_34"/>
    <property type="match status" value="1"/>
</dbReference>
<organism evidence="2 3">
    <name type="scientific">Streptomyces vastus</name>
    <dbReference type="NCBI Taxonomy" id="285451"/>
    <lineage>
        <taxon>Bacteria</taxon>
        <taxon>Bacillati</taxon>
        <taxon>Actinomycetota</taxon>
        <taxon>Actinomycetes</taxon>
        <taxon>Kitasatosporales</taxon>
        <taxon>Streptomycetaceae</taxon>
        <taxon>Streptomyces</taxon>
    </lineage>
</organism>
<evidence type="ECO:0000313" key="2">
    <source>
        <dbReference type="EMBL" id="GAA2633912.1"/>
    </source>
</evidence>
<accession>A0ABP6D4T9</accession>
<name>A0ABP6D4T9_9ACTN</name>
<dbReference type="InterPro" id="IPR041483">
    <property type="entry name" value="TetR_C_34"/>
</dbReference>
<dbReference type="Gene3D" id="1.10.357.10">
    <property type="entry name" value="Tetracycline Repressor, domain 2"/>
    <property type="match status" value="1"/>
</dbReference>
<gene>
    <name evidence="2" type="ORF">GCM10010307_28740</name>
</gene>
<dbReference type="Proteomes" id="UP001500151">
    <property type="component" value="Unassembled WGS sequence"/>
</dbReference>
<comment type="caution">
    <text evidence="2">The sequence shown here is derived from an EMBL/GenBank/DDBJ whole genome shotgun (WGS) entry which is preliminary data.</text>
</comment>
<dbReference type="RefSeq" id="WP_344390213.1">
    <property type="nucleotide sequence ID" value="NZ_BAAASJ010000030.1"/>
</dbReference>
<dbReference type="EMBL" id="BAAASJ010000030">
    <property type="protein sequence ID" value="GAA2633912.1"/>
    <property type="molecule type" value="Genomic_DNA"/>
</dbReference>
<keyword evidence="3" id="KW-1185">Reference proteome</keyword>
<proteinExistence type="predicted"/>